<proteinExistence type="predicted"/>
<dbReference type="Pfam" id="PF00196">
    <property type="entry name" value="GerE"/>
    <property type="match status" value="1"/>
</dbReference>
<dbReference type="Proteomes" id="UP000295662">
    <property type="component" value="Unassembled WGS sequence"/>
</dbReference>
<dbReference type="PANTHER" id="PTHR43214:SF41">
    <property type="entry name" value="NITRATE_NITRITE RESPONSE REGULATOR PROTEIN NARP"/>
    <property type="match status" value="1"/>
</dbReference>
<keyword evidence="2 7" id="KW-0238">DNA-binding</keyword>
<dbReference type="GO" id="GO:0000160">
    <property type="term" value="P:phosphorelay signal transduction system"/>
    <property type="evidence" value="ECO:0007669"/>
    <property type="project" value="InterPro"/>
</dbReference>
<evidence type="ECO:0000259" key="6">
    <source>
        <dbReference type="PROSITE" id="PS50110"/>
    </source>
</evidence>
<evidence type="ECO:0000313" key="8">
    <source>
        <dbReference type="Proteomes" id="UP000295662"/>
    </source>
</evidence>
<keyword evidence="3" id="KW-0804">Transcription</keyword>
<dbReference type="InterPro" id="IPR039420">
    <property type="entry name" value="WalR-like"/>
</dbReference>
<comment type="caution">
    <text evidence="4">Lacks conserved residue(s) required for the propagation of feature annotation.</text>
</comment>
<accession>A0A4R7RZS6</accession>
<organism evidence="7 8">
    <name type="scientific">Prosthecobacter fusiformis</name>
    <dbReference type="NCBI Taxonomy" id="48464"/>
    <lineage>
        <taxon>Bacteria</taxon>
        <taxon>Pseudomonadati</taxon>
        <taxon>Verrucomicrobiota</taxon>
        <taxon>Verrucomicrobiia</taxon>
        <taxon>Verrucomicrobiales</taxon>
        <taxon>Verrucomicrobiaceae</taxon>
        <taxon>Prosthecobacter</taxon>
    </lineage>
</organism>
<evidence type="ECO:0000313" key="7">
    <source>
        <dbReference type="EMBL" id="TDU71381.1"/>
    </source>
</evidence>
<dbReference type="InterPro" id="IPR036388">
    <property type="entry name" value="WH-like_DNA-bd_sf"/>
</dbReference>
<dbReference type="PROSITE" id="PS50110">
    <property type="entry name" value="RESPONSE_REGULATORY"/>
    <property type="match status" value="1"/>
</dbReference>
<dbReference type="GO" id="GO:0006355">
    <property type="term" value="P:regulation of DNA-templated transcription"/>
    <property type="evidence" value="ECO:0007669"/>
    <property type="project" value="InterPro"/>
</dbReference>
<comment type="caution">
    <text evidence="7">The sequence shown here is derived from an EMBL/GenBank/DDBJ whole genome shotgun (WGS) entry which is preliminary data.</text>
</comment>
<dbReference type="SUPFAM" id="SSF52172">
    <property type="entry name" value="CheY-like"/>
    <property type="match status" value="1"/>
</dbReference>
<dbReference type="InterPro" id="IPR000792">
    <property type="entry name" value="Tscrpt_reg_LuxR_C"/>
</dbReference>
<evidence type="ECO:0000256" key="1">
    <source>
        <dbReference type="ARBA" id="ARBA00023015"/>
    </source>
</evidence>
<dbReference type="PANTHER" id="PTHR43214">
    <property type="entry name" value="TWO-COMPONENT RESPONSE REGULATOR"/>
    <property type="match status" value="1"/>
</dbReference>
<dbReference type="Gene3D" id="3.40.50.2300">
    <property type="match status" value="1"/>
</dbReference>
<reference evidence="7 8" key="1">
    <citation type="submission" date="2019-03" db="EMBL/GenBank/DDBJ databases">
        <title>Genomic Encyclopedia of Archaeal and Bacterial Type Strains, Phase II (KMG-II): from individual species to whole genera.</title>
        <authorList>
            <person name="Goeker M."/>
        </authorList>
    </citation>
    <scope>NUCLEOTIDE SEQUENCE [LARGE SCALE GENOMIC DNA]</scope>
    <source>
        <strain evidence="7 8">ATCC 25309</strain>
    </source>
</reference>
<feature type="domain" description="HTH luxR-type" evidence="5">
    <location>
        <begin position="86"/>
        <end position="151"/>
    </location>
</feature>
<dbReference type="Pfam" id="PF00072">
    <property type="entry name" value="Response_reg"/>
    <property type="match status" value="1"/>
</dbReference>
<dbReference type="InterPro" id="IPR011006">
    <property type="entry name" value="CheY-like_superfamily"/>
</dbReference>
<dbReference type="Gene3D" id="1.10.10.10">
    <property type="entry name" value="Winged helix-like DNA-binding domain superfamily/Winged helix DNA-binding domain"/>
    <property type="match status" value="1"/>
</dbReference>
<evidence type="ECO:0000256" key="4">
    <source>
        <dbReference type="PROSITE-ProRule" id="PRU00169"/>
    </source>
</evidence>
<dbReference type="CDD" id="cd06170">
    <property type="entry name" value="LuxR_C_like"/>
    <property type="match status" value="1"/>
</dbReference>
<dbReference type="AlphaFoldDB" id="A0A4R7RZS6"/>
<dbReference type="PROSITE" id="PS50043">
    <property type="entry name" value="HTH_LUXR_2"/>
    <property type="match status" value="1"/>
</dbReference>
<feature type="domain" description="Response regulatory" evidence="6">
    <location>
        <begin position="1"/>
        <end position="63"/>
    </location>
</feature>
<dbReference type="GO" id="GO:0003677">
    <property type="term" value="F:DNA binding"/>
    <property type="evidence" value="ECO:0007669"/>
    <property type="project" value="UniProtKB-KW"/>
</dbReference>
<dbReference type="InterPro" id="IPR016032">
    <property type="entry name" value="Sig_transdc_resp-reg_C-effctor"/>
</dbReference>
<protein>
    <submittedName>
        <fullName evidence="7">DNA-binding NarL/FixJ family response regulator</fullName>
    </submittedName>
</protein>
<dbReference type="PRINTS" id="PR00038">
    <property type="entry name" value="HTHLUXR"/>
</dbReference>
<dbReference type="SMART" id="SM00421">
    <property type="entry name" value="HTH_LUXR"/>
    <property type="match status" value="1"/>
</dbReference>
<dbReference type="InterPro" id="IPR001789">
    <property type="entry name" value="Sig_transdc_resp-reg_receiver"/>
</dbReference>
<sequence length="165" mass="18357">MPGRSGLELLDQLASIECDSPVLISTLYDEETYGIRAIRRGVSGYLSKTAGKKEFINAVEIMLDGKKYLSANLMQSLMDAMHPSVVKSPHDDLSDREFQVLQRLAAGVAIKHLALEMCLSPKTVSTYKTRIMKKLGVSSLVGLIEYCLEHRLTSKQEASRIVNQR</sequence>
<evidence type="ECO:0000256" key="3">
    <source>
        <dbReference type="ARBA" id="ARBA00023163"/>
    </source>
</evidence>
<keyword evidence="1" id="KW-0805">Transcription regulation</keyword>
<evidence type="ECO:0000259" key="5">
    <source>
        <dbReference type="PROSITE" id="PS50043"/>
    </source>
</evidence>
<keyword evidence="8" id="KW-1185">Reference proteome</keyword>
<evidence type="ECO:0000256" key="2">
    <source>
        <dbReference type="ARBA" id="ARBA00023125"/>
    </source>
</evidence>
<dbReference type="SUPFAM" id="SSF46894">
    <property type="entry name" value="C-terminal effector domain of the bipartite response regulators"/>
    <property type="match status" value="1"/>
</dbReference>
<name>A0A4R7RZS6_9BACT</name>
<gene>
    <name evidence="7" type="ORF">EI77_02505</name>
</gene>
<dbReference type="EMBL" id="SOCA01000003">
    <property type="protein sequence ID" value="TDU71381.1"/>
    <property type="molecule type" value="Genomic_DNA"/>
</dbReference>